<evidence type="ECO:0000313" key="2">
    <source>
        <dbReference type="EMBL" id="SFU65480.1"/>
    </source>
</evidence>
<feature type="chain" id="PRO_5011471036" evidence="1">
    <location>
        <begin position="21"/>
        <end position="129"/>
    </location>
</feature>
<evidence type="ECO:0000256" key="1">
    <source>
        <dbReference type="SAM" id="SignalP"/>
    </source>
</evidence>
<dbReference type="Proteomes" id="UP000199138">
    <property type="component" value="Unassembled WGS sequence"/>
</dbReference>
<dbReference type="EMBL" id="FPBK01000011">
    <property type="protein sequence ID" value="SFU65480.1"/>
    <property type="molecule type" value="Genomic_DNA"/>
</dbReference>
<accession>A0A1I7HXR2</accession>
<dbReference type="PROSITE" id="PS51257">
    <property type="entry name" value="PROKAR_LIPOPROTEIN"/>
    <property type="match status" value="1"/>
</dbReference>
<keyword evidence="1" id="KW-0732">Signal</keyword>
<gene>
    <name evidence="2" type="ORF">SAMN05216480_111130</name>
</gene>
<feature type="signal peptide" evidence="1">
    <location>
        <begin position="1"/>
        <end position="20"/>
    </location>
</feature>
<organism evidence="2 3">
    <name type="scientific">Pustulibacterium marinum</name>
    <dbReference type="NCBI Taxonomy" id="1224947"/>
    <lineage>
        <taxon>Bacteria</taxon>
        <taxon>Pseudomonadati</taxon>
        <taxon>Bacteroidota</taxon>
        <taxon>Flavobacteriia</taxon>
        <taxon>Flavobacteriales</taxon>
        <taxon>Flavobacteriaceae</taxon>
        <taxon>Pustulibacterium</taxon>
    </lineage>
</organism>
<proteinExistence type="predicted"/>
<dbReference type="AlphaFoldDB" id="A0A1I7HXR2"/>
<protein>
    <submittedName>
        <fullName evidence="2">Uncharacterized protein</fullName>
    </submittedName>
</protein>
<dbReference type="RefSeq" id="WP_143106426.1">
    <property type="nucleotide sequence ID" value="NZ_FPBK01000011.1"/>
</dbReference>
<reference evidence="2 3" key="1">
    <citation type="submission" date="2016-10" db="EMBL/GenBank/DDBJ databases">
        <authorList>
            <person name="de Groot N.N."/>
        </authorList>
    </citation>
    <scope>NUCLEOTIDE SEQUENCE [LARGE SCALE GENOMIC DNA]</scope>
    <source>
        <strain evidence="2 3">CGMCC 1.12333</strain>
    </source>
</reference>
<keyword evidence="3" id="KW-1185">Reference proteome</keyword>
<evidence type="ECO:0000313" key="3">
    <source>
        <dbReference type="Proteomes" id="UP000199138"/>
    </source>
</evidence>
<sequence>MKYRYLIMLCCISSLMSCTSDNNSTQEEDAQSLQEQYATLKAYGQTTTCTNAADWLYTPVGTKACGGPTSYLAFHMDIDTTVFFAMVDAYTEAEKDYNEKWGISSDCSITQEPTGIDCENDLPILLYEY</sequence>
<dbReference type="OrthoDB" id="5526158at2"/>
<name>A0A1I7HXR2_9FLAO</name>